<organism evidence="5 6">
    <name type="scientific">Chromohalobacter canadensis</name>
    <dbReference type="NCBI Taxonomy" id="141389"/>
    <lineage>
        <taxon>Bacteria</taxon>
        <taxon>Pseudomonadati</taxon>
        <taxon>Pseudomonadota</taxon>
        <taxon>Gammaproteobacteria</taxon>
        <taxon>Oceanospirillales</taxon>
        <taxon>Halomonadaceae</taxon>
        <taxon>Chromohalobacter</taxon>
    </lineage>
</organism>
<evidence type="ECO:0000256" key="2">
    <source>
        <dbReference type="ARBA" id="ARBA00023125"/>
    </source>
</evidence>
<dbReference type="GO" id="GO:0043565">
    <property type="term" value="F:sequence-specific DNA binding"/>
    <property type="evidence" value="ECO:0007669"/>
    <property type="project" value="InterPro"/>
</dbReference>
<keyword evidence="2" id="KW-0238">DNA-binding</keyword>
<evidence type="ECO:0000259" key="4">
    <source>
        <dbReference type="PROSITE" id="PS01124"/>
    </source>
</evidence>
<evidence type="ECO:0000256" key="3">
    <source>
        <dbReference type="ARBA" id="ARBA00023163"/>
    </source>
</evidence>
<dbReference type="PANTHER" id="PTHR47893">
    <property type="entry name" value="REGULATORY PROTEIN PCHR"/>
    <property type="match status" value="1"/>
</dbReference>
<dbReference type="GO" id="GO:0003700">
    <property type="term" value="F:DNA-binding transcription factor activity"/>
    <property type="evidence" value="ECO:0007669"/>
    <property type="project" value="InterPro"/>
</dbReference>
<dbReference type="InterPro" id="IPR018060">
    <property type="entry name" value="HTH_AraC"/>
</dbReference>
<keyword evidence="1" id="KW-0805">Transcription regulation</keyword>
<dbReference type="Gene3D" id="1.10.10.60">
    <property type="entry name" value="Homeodomain-like"/>
    <property type="match status" value="1"/>
</dbReference>
<dbReference type="PROSITE" id="PS01124">
    <property type="entry name" value="HTH_ARAC_FAMILY_2"/>
    <property type="match status" value="1"/>
</dbReference>
<gene>
    <name evidence="5" type="ORF">SAMN05421509_101210</name>
</gene>
<name>A0A285VDU7_9GAMM</name>
<dbReference type="InterPro" id="IPR018062">
    <property type="entry name" value="HTH_AraC-typ_CS"/>
</dbReference>
<dbReference type="AlphaFoldDB" id="A0A285VDU7"/>
<dbReference type="PROSITE" id="PS00041">
    <property type="entry name" value="HTH_ARAC_FAMILY_1"/>
    <property type="match status" value="1"/>
</dbReference>
<dbReference type="InterPro" id="IPR053142">
    <property type="entry name" value="PchR_regulatory_protein"/>
</dbReference>
<dbReference type="Proteomes" id="UP000219023">
    <property type="component" value="Unassembled WGS sequence"/>
</dbReference>
<dbReference type="SUPFAM" id="SSF46689">
    <property type="entry name" value="Homeodomain-like"/>
    <property type="match status" value="2"/>
</dbReference>
<dbReference type="PANTHER" id="PTHR47893:SF1">
    <property type="entry name" value="REGULATORY PROTEIN PCHR"/>
    <property type="match status" value="1"/>
</dbReference>
<dbReference type="Pfam" id="PF12833">
    <property type="entry name" value="HTH_18"/>
    <property type="match status" value="1"/>
</dbReference>
<keyword evidence="3" id="KW-0804">Transcription</keyword>
<evidence type="ECO:0000256" key="1">
    <source>
        <dbReference type="ARBA" id="ARBA00023015"/>
    </source>
</evidence>
<reference evidence="5 6" key="1">
    <citation type="submission" date="2017-08" db="EMBL/GenBank/DDBJ databases">
        <authorList>
            <person name="de Groot N.N."/>
        </authorList>
    </citation>
    <scope>NUCLEOTIDE SEQUENCE [LARGE SCALE GENOMIC DNA]</scope>
    <source>
        <strain evidence="5 6">USBA 855</strain>
    </source>
</reference>
<dbReference type="EMBL" id="OBQJ01000001">
    <property type="protein sequence ID" value="SOC51246.1"/>
    <property type="molecule type" value="Genomic_DNA"/>
</dbReference>
<proteinExistence type="predicted"/>
<feature type="domain" description="HTH araC/xylS-type" evidence="4">
    <location>
        <begin position="233"/>
        <end position="330"/>
    </location>
</feature>
<sequence>MGPATGMANDVSEPAQCLTMADFGAFERRYRLYHRFPSLTRNDAASTPVAEGWVDECRPDLGISLVGSRLTIHHTYETHALADAPAHVSIIVMLEGQAELMHGEKRITLSPREGVMLSNDGSCPLSARHMGGQRLRAINLTLLDDARTAQSRLAEPLTELLTSATGGAWRLALPEGLLSSLEQWLNAPGAGTSHTLLGEGLGLQLMAHGLAAKENAPTGQMDHLGVRDRHHLARVRECLHDHPDVSHGLESLAQLACMSPSVLREKFRQAYGQSVFEYLRQRRLEMAHDLLREGYSVQYVATRVGYRHASNFATAFKQRYGLSPRALHQRLSLTGVVHTP</sequence>
<evidence type="ECO:0000313" key="6">
    <source>
        <dbReference type="Proteomes" id="UP000219023"/>
    </source>
</evidence>
<evidence type="ECO:0000313" key="5">
    <source>
        <dbReference type="EMBL" id="SOC51246.1"/>
    </source>
</evidence>
<accession>A0A285VDU7</accession>
<protein>
    <submittedName>
        <fullName evidence="5">Transcriptional regulator, AraC family</fullName>
    </submittedName>
</protein>
<dbReference type="SMART" id="SM00342">
    <property type="entry name" value="HTH_ARAC"/>
    <property type="match status" value="1"/>
</dbReference>
<dbReference type="InterPro" id="IPR009057">
    <property type="entry name" value="Homeodomain-like_sf"/>
</dbReference>